<gene>
    <name evidence="1" type="ORF">HAX54_004360</name>
</gene>
<proteinExistence type="predicted"/>
<keyword evidence="2" id="KW-1185">Reference proteome</keyword>
<dbReference type="Proteomes" id="UP000823775">
    <property type="component" value="Unassembled WGS sequence"/>
</dbReference>
<evidence type="ECO:0000313" key="1">
    <source>
        <dbReference type="EMBL" id="MCD7467104.1"/>
    </source>
</evidence>
<evidence type="ECO:0000313" key="2">
    <source>
        <dbReference type="Proteomes" id="UP000823775"/>
    </source>
</evidence>
<protein>
    <submittedName>
        <fullName evidence="1">Uncharacterized protein</fullName>
    </submittedName>
</protein>
<organism evidence="1 2">
    <name type="scientific">Datura stramonium</name>
    <name type="common">Jimsonweed</name>
    <name type="synonym">Common thornapple</name>
    <dbReference type="NCBI Taxonomy" id="4076"/>
    <lineage>
        <taxon>Eukaryota</taxon>
        <taxon>Viridiplantae</taxon>
        <taxon>Streptophyta</taxon>
        <taxon>Embryophyta</taxon>
        <taxon>Tracheophyta</taxon>
        <taxon>Spermatophyta</taxon>
        <taxon>Magnoliopsida</taxon>
        <taxon>eudicotyledons</taxon>
        <taxon>Gunneridae</taxon>
        <taxon>Pentapetalae</taxon>
        <taxon>asterids</taxon>
        <taxon>lamiids</taxon>
        <taxon>Solanales</taxon>
        <taxon>Solanaceae</taxon>
        <taxon>Solanoideae</taxon>
        <taxon>Datureae</taxon>
        <taxon>Datura</taxon>
    </lineage>
</organism>
<name>A0ABS8T817_DATST</name>
<dbReference type="EMBL" id="JACEIK010001200">
    <property type="protein sequence ID" value="MCD7467104.1"/>
    <property type="molecule type" value="Genomic_DNA"/>
</dbReference>
<reference evidence="1 2" key="1">
    <citation type="journal article" date="2021" name="BMC Genomics">
        <title>Datura genome reveals duplications of psychoactive alkaloid biosynthetic genes and high mutation rate following tissue culture.</title>
        <authorList>
            <person name="Rajewski A."/>
            <person name="Carter-House D."/>
            <person name="Stajich J."/>
            <person name="Litt A."/>
        </authorList>
    </citation>
    <scope>NUCLEOTIDE SEQUENCE [LARGE SCALE GENOMIC DNA]</scope>
    <source>
        <strain evidence="1">AR-01</strain>
    </source>
</reference>
<comment type="caution">
    <text evidence="1">The sequence shown here is derived from an EMBL/GenBank/DDBJ whole genome shotgun (WGS) entry which is preliminary data.</text>
</comment>
<accession>A0ABS8T817</accession>
<sequence length="94" mass="10464">MAIHLIGKVFITHALRSATGGPLVVLRESPVISRIDLLYTACWHQSAKHWNFTDQNWCFADGAPISMMFILGHSLTSVIHGSASAFHRWFADVT</sequence>